<feature type="domain" description="SAP" evidence="2">
    <location>
        <begin position="13"/>
        <end position="47"/>
    </location>
</feature>
<feature type="compositionally biased region" description="Pro residues" evidence="1">
    <location>
        <begin position="636"/>
        <end position="651"/>
    </location>
</feature>
<proteinExistence type="predicted"/>
<dbReference type="InterPro" id="IPR035979">
    <property type="entry name" value="RBD_domain_sf"/>
</dbReference>
<keyword evidence="4" id="KW-1185">Reference proteome</keyword>
<dbReference type="InterPro" id="IPR012677">
    <property type="entry name" value="Nucleotide-bd_a/b_plait_sf"/>
</dbReference>
<feature type="region of interest" description="Disordered" evidence="1">
    <location>
        <begin position="465"/>
        <end position="492"/>
    </location>
</feature>
<dbReference type="Proteomes" id="UP001567538">
    <property type="component" value="Unassembled WGS sequence"/>
</dbReference>
<dbReference type="InterPro" id="IPR003034">
    <property type="entry name" value="SAP_dom"/>
</dbReference>
<feature type="compositionally biased region" description="Basic and acidic residues" evidence="1">
    <location>
        <begin position="305"/>
        <end position="321"/>
    </location>
</feature>
<feature type="compositionally biased region" description="Polar residues" evidence="1">
    <location>
        <begin position="205"/>
        <end position="220"/>
    </location>
</feature>
<dbReference type="SMART" id="SM00513">
    <property type="entry name" value="SAP"/>
    <property type="match status" value="1"/>
</dbReference>
<feature type="region of interest" description="Disordered" evidence="1">
    <location>
        <begin position="601"/>
        <end position="655"/>
    </location>
</feature>
<evidence type="ECO:0000256" key="1">
    <source>
        <dbReference type="SAM" id="MobiDB-lite"/>
    </source>
</evidence>
<dbReference type="Pfam" id="PF02037">
    <property type="entry name" value="SAP"/>
    <property type="match status" value="1"/>
</dbReference>
<sequence>MSSPYVKIGNRTVDQLKVTELREELKRRKLTSSGLKQDLVKRLDEAVRIEMESSLEKAEEESTQSEVPIVKENAVTDVNDSAKAFTGRDIDIVEKIDDYRGLSGEGKVIETGLVQGTESAGLEGGQVPEPSFVETTEVEKITEPVKISKESNSQDHGTNEEGDATILLNVDGTLQEDAKAELSAPNTQSPQINESRTRVAALNEQNTQGTETQNEGIHSTNQRENDDSSCLQPGSSVQTLKYQVSAVDPNLGFQVTSDSVSTESVSIIEKNELKIDVINDNVKLELDVKHEMVQQSPSVAVPDGGESHPMDVEEPLDKNDVKDDLDIKHVKEPIDRNDVKVDLDIKDVEELHDVKSIDSGDVDPPEKLSLDRSSGDDSMEEDIMESKQMDGKSDLFIENVKNFGTPSVKEEDHVDVVGHDKPVEMEITNVENETASVLTSMKRKFQDKEAVGNNDAGKKVRRWNAEGLKSSEPQSGSITPKGSSEPSFKPITGANSLANVEEATKERVVPPSSKPPTNSLRIDRFLRPFTLKAVQELLGKTGTVTSFWMDHIKTHCFVSYSSVEEAIETRNAVYNLQWPTNGGRLLFVEFVDPQEVKSRVEAPLASPAAPSPTTVPTQPPSAAQPSPRQQLVKQQIPPPLPPPTLSNPPPQVRERLHPPREAMAREQPLPARDRLNLPPPPPLPLVEKVDPPIVTLDDLFRKTKATPRIYYLPLSDEVVASKLKTQGKNVTQSAGNKCRMFRCWFSHGSHLRLSLS</sequence>
<dbReference type="InterPro" id="IPR034257">
    <property type="entry name" value="Acinus_RRM"/>
</dbReference>
<dbReference type="InterPro" id="IPR036361">
    <property type="entry name" value="SAP_dom_sf"/>
</dbReference>
<organism evidence="3 4">
    <name type="scientific">Salvia divinorum</name>
    <name type="common">Maria pastora</name>
    <name type="synonym">Diviner's sage</name>
    <dbReference type="NCBI Taxonomy" id="28513"/>
    <lineage>
        <taxon>Eukaryota</taxon>
        <taxon>Viridiplantae</taxon>
        <taxon>Streptophyta</taxon>
        <taxon>Embryophyta</taxon>
        <taxon>Tracheophyta</taxon>
        <taxon>Spermatophyta</taxon>
        <taxon>Magnoliopsida</taxon>
        <taxon>eudicotyledons</taxon>
        <taxon>Gunneridae</taxon>
        <taxon>Pentapetalae</taxon>
        <taxon>asterids</taxon>
        <taxon>lamiids</taxon>
        <taxon>Lamiales</taxon>
        <taxon>Lamiaceae</taxon>
        <taxon>Nepetoideae</taxon>
        <taxon>Mentheae</taxon>
        <taxon>Salviinae</taxon>
        <taxon>Salvia</taxon>
        <taxon>Salvia subgen. Calosphace</taxon>
    </lineage>
</organism>
<dbReference type="PANTHER" id="PTHR47031">
    <property type="entry name" value="SAP DNA-BINDING DOMAIN-CONTAINING PROTEIN"/>
    <property type="match status" value="1"/>
</dbReference>
<feature type="compositionally biased region" description="Basic and acidic residues" evidence="1">
    <location>
        <begin position="355"/>
        <end position="375"/>
    </location>
</feature>
<dbReference type="AlphaFoldDB" id="A0ABD1IH39"/>
<feature type="region of interest" description="Disordered" evidence="1">
    <location>
        <begin position="297"/>
        <end position="321"/>
    </location>
</feature>
<dbReference type="CDD" id="cd12432">
    <property type="entry name" value="RRM_ACINU"/>
    <property type="match status" value="1"/>
</dbReference>
<feature type="compositionally biased region" description="Polar residues" evidence="1">
    <location>
        <begin position="471"/>
        <end position="486"/>
    </location>
</feature>
<feature type="region of interest" description="Disordered" evidence="1">
    <location>
        <begin position="205"/>
        <end position="231"/>
    </location>
</feature>
<protein>
    <recommendedName>
        <fullName evidence="2">SAP domain-containing protein</fullName>
    </recommendedName>
</protein>
<dbReference type="SUPFAM" id="SSF54928">
    <property type="entry name" value="RNA-binding domain, RBD"/>
    <property type="match status" value="1"/>
</dbReference>
<dbReference type="PANTHER" id="PTHR47031:SF3">
    <property type="entry name" value="SAP DOMAIN-CONTAINING PROTEIN"/>
    <property type="match status" value="1"/>
</dbReference>
<dbReference type="SUPFAM" id="SSF68906">
    <property type="entry name" value="SAP domain"/>
    <property type="match status" value="1"/>
</dbReference>
<feature type="region of interest" description="Disordered" evidence="1">
    <location>
        <begin position="136"/>
        <end position="165"/>
    </location>
</feature>
<gene>
    <name evidence="3" type="ORF">AAHA92_03431</name>
</gene>
<dbReference type="InterPro" id="IPR032552">
    <property type="entry name" value="RSB_motif"/>
</dbReference>
<reference evidence="3 4" key="1">
    <citation type="submission" date="2024-06" db="EMBL/GenBank/DDBJ databases">
        <title>A chromosome level genome sequence of Diviner's sage (Salvia divinorum).</title>
        <authorList>
            <person name="Ford S.A."/>
            <person name="Ro D.-K."/>
            <person name="Ness R.W."/>
            <person name="Phillips M.A."/>
        </authorList>
    </citation>
    <scope>NUCLEOTIDE SEQUENCE [LARGE SCALE GENOMIC DNA]</scope>
    <source>
        <strain evidence="3">SAF-2024a</strain>
        <tissue evidence="3">Leaf</tissue>
    </source>
</reference>
<feature type="compositionally biased region" description="Low complexity" evidence="1">
    <location>
        <begin position="602"/>
        <end position="635"/>
    </location>
</feature>
<evidence type="ECO:0000313" key="4">
    <source>
        <dbReference type="Proteomes" id="UP001567538"/>
    </source>
</evidence>
<comment type="caution">
    <text evidence="3">The sequence shown here is derived from an EMBL/GenBank/DDBJ whole genome shotgun (WGS) entry which is preliminary data.</text>
</comment>
<accession>A0ABD1IH39</accession>
<dbReference type="Gene3D" id="1.10.720.30">
    <property type="entry name" value="SAP domain"/>
    <property type="match status" value="1"/>
</dbReference>
<evidence type="ECO:0000313" key="3">
    <source>
        <dbReference type="EMBL" id="KAL1568020.1"/>
    </source>
</evidence>
<dbReference type="PROSITE" id="PS50800">
    <property type="entry name" value="SAP"/>
    <property type="match status" value="1"/>
</dbReference>
<evidence type="ECO:0000259" key="2">
    <source>
        <dbReference type="PROSITE" id="PS50800"/>
    </source>
</evidence>
<feature type="region of interest" description="Disordered" evidence="1">
    <location>
        <begin position="355"/>
        <end position="380"/>
    </location>
</feature>
<dbReference type="EMBL" id="JBEAFC010000002">
    <property type="protein sequence ID" value="KAL1568020.1"/>
    <property type="molecule type" value="Genomic_DNA"/>
</dbReference>
<name>A0ABD1IH39_SALDI</name>
<dbReference type="Gene3D" id="3.30.70.330">
    <property type="match status" value="1"/>
</dbReference>
<dbReference type="Pfam" id="PF16294">
    <property type="entry name" value="RSB_motif"/>
    <property type="match status" value="1"/>
</dbReference>
<feature type="compositionally biased region" description="Basic and acidic residues" evidence="1">
    <location>
        <begin position="137"/>
        <end position="159"/>
    </location>
</feature>